<comment type="subcellular location">
    <subcellularLocation>
        <location evidence="1">Nucleus</location>
    </subcellularLocation>
</comment>
<evidence type="ECO:0000256" key="7">
    <source>
        <dbReference type="SAM" id="MobiDB-lite"/>
    </source>
</evidence>
<comment type="caution">
    <text evidence="9">The sequence shown here is derived from an EMBL/GenBank/DDBJ whole genome shotgun (WGS) entry which is preliminary data.</text>
</comment>
<keyword evidence="2" id="KW-0749">Sporulation</keyword>
<feature type="compositionally biased region" description="Low complexity" evidence="7">
    <location>
        <begin position="222"/>
        <end position="233"/>
    </location>
</feature>
<dbReference type="RefSeq" id="XP_056053046.1">
    <property type="nucleotide sequence ID" value="XM_056201277.1"/>
</dbReference>
<feature type="compositionally biased region" description="Low complexity" evidence="7">
    <location>
        <begin position="34"/>
        <end position="45"/>
    </location>
</feature>
<evidence type="ECO:0000256" key="4">
    <source>
        <dbReference type="ARBA" id="ARBA00023163"/>
    </source>
</evidence>
<dbReference type="Proteomes" id="UP001144673">
    <property type="component" value="Chromosome 4"/>
</dbReference>
<evidence type="ECO:0000313" key="10">
    <source>
        <dbReference type="Proteomes" id="UP001144673"/>
    </source>
</evidence>
<feature type="compositionally biased region" description="Low complexity" evidence="7">
    <location>
        <begin position="54"/>
        <end position="68"/>
    </location>
</feature>
<feature type="region of interest" description="Disordered" evidence="7">
    <location>
        <begin position="222"/>
        <end position="332"/>
    </location>
</feature>
<evidence type="ECO:0000256" key="2">
    <source>
        <dbReference type="ARBA" id="ARBA00022969"/>
    </source>
</evidence>
<dbReference type="AlphaFoldDB" id="A0A9W8QAB9"/>
<reference evidence="9" key="1">
    <citation type="journal article" date="2023" name="Access Microbiol">
        <title>De-novo genome assembly for Akanthomyces muscarius, a biocontrol agent of insect agricultural pests.</title>
        <authorList>
            <person name="Erdos Z."/>
            <person name="Studholme D.J."/>
            <person name="Raymond B."/>
            <person name="Sharma M."/>
        </authorList>
    </citation>
    <scope>NUCLEOTIDE SEQUENCE</scope>
    <source>
        <strain evidence="9">Ve6</strain>
    </source>
</reference>
<feature type="compositionally biased region" description="Pro residues" evidence="7">
    <location>
        <begin position="1"/>
        <end position="24"/>
    </location>
</feature>
<gene>
    <name evidence="9" type="ORF">LMH87_012038</name>
</gene>
<sequence>MNPPYQPPGPQQAFPNPMPPPEGPPNYQRSTSSQLQLPAPRQLLQYADSYRHASSQSLQSQPRLQSVSASLPPHQPSAPPPPQPQHYQPPHPQQQHQLPAINPNHASRRGSHADEATLAPANTPSNDAKPAQALLTPVSDVDLVVGYKYQLDVIQQPKRARMCGFGDKDRRPITPPPCVRLSIIDIATGKEINYNEIDHAMFVLNVDLWNAEGTREVNLVRSSAASSSASSSSTNAPGFAPRNVAEASHGMSSLPLGREAPYSQQRPPPNPPEYAGHASYHNGSNTYRGGGNYALPLQHYPQHHGYGMDQPMPPQSDGGHSRAASASDGYGQEPGVMPRLSCIQLVRHRRQAGYLVCSTRPQCPNRRKFPPSIFLSKVTTGRAPILASSHSEVFSVFSAKKFPGVCESTALSKTFAAQGIKIPIRKEAGGKGDDEDGYGD</sequence>
<protein>
    <recommendedName>
        <fullName evidence="8">Velvet domain-containing protein</fullName>
    </recommendedName>
</protein>
<evidence type="ECO:0000259" key="8">
    <source>
        <dbReference type="PROSITE" id="PS51821"/>
    </source>
</evidence>
<dbReference type="GO" id="GO:0030435">
    <property type="term" value="P:sporulation resulting in formation of a cellular spore"/>
    <property type="evidence" value="ECO:0007669"/>
    <property type="project" value="UniProtKB-KW"/>
</dbReference>
<keyword evidence="3" id="KW-0805">Transcription regulation</keyword>
<dbReference type="Pfam" id="PF11754">
    <property type="entry name" value="Velvet"/>
    <property type="match status" value="2"/>
</dbReference>
<dbReference type="PANTHER" id="PTHR33572">
    <property type="entry name" value="SPORE DEVELOPMENT REGULATOR VOSA"/>
    <property type="match status" value="1"/>
</dbReference>
<feature type="domain" description="Velvet" evidence="8">
    <location>
        <begin position="144"/>
        <end position="425"/>
    </location>
</feature>
<evidence type="ECO:0000256" key="6">
    <source>
        <dbReference type="ARBA" id="ARBA00038045"/>
    </source>
</evidence>
<feature type="compositionally biased region" description="Pro residues" evidence="7">
    <location>
        <begin position="73"/>
        <end position="92"/>
    </location>
</feature>
<evidence type="ECO:0000256" key="1">
    <source>
        <dbReference type="ARBA" id="ARBA00004123"/>
    </source>
</evidence>
<dbReference type="GO" id="GO:0005634">
    <property type="term" value="C:nucleus"/>
    <property type="evidence" value="ECO:0007669"/>
    <property type="project" value="UniProtKB-SubCell"/>
</dbReference>
<keyword evidence="10" id="KW-1185">Reference proteome</keyword>
<evidence type="ECO:0000256" key="5">
    <source>
        <dbReference type="ARBA" id="ARBA00023242"/>
    </source>
</evidence>
<organism evidence="9 10">
    <name type="scientific">Akanthomyces muscarius</name>
    <name type="common">Entomopathogenic fungus</name>
    <name type="synonym">Lecanicillium muscarium</name>
    <dbReference type="NCBI Taxonomy" id="2231603"/>
    <lineage>
        <taxon>Eukaryota</taxon>
        <taxon>Fungi</taxon>
        <taxon>Dikarya</taxon>
        <taxon>Ascomycota</taxon>
        <taxon>Pezizomycotina</taxon>
        <taxon>Sordariomycetes</taxon>
        <taxon>Hypocreomycetidae</taxon>
        <taxon>Hypocreales</taxon>
        <taxon>Cordycipitaceae</taxon>
        <taxon>Akanthomyces</taxon>
    </lineage>
</organism>
<dbReference type="PROSITE" id="PS51821">
    <property type="entry name" value="VELVET"/>
    <property type="match status" value="1"/>
</dbReference>
<keyword evidence="4" id="KW-0804">Transcription</keyword>
<feature type="region of interest" description="Disordered" evidence="7">
    <location>
        <begin position="1"/>
        <end position="130"/>
    </location>
</feature>
<dbReference type="InterPro" id="IPR038491">
    <property type="entry name" value="Velvet_dom_sf"/>
</dbReference>
<name>A0A9W8QAB9_AKAMU</name>
<dbReference type="InterPro" id="IPR037525">
    <property type="entry name" value="Velvet_dom"/>
</dbReference>
<dbReference type="InterPro" id="IPR021740">
    <property type="entry name" value="Velvet"/>
</dbReference>
<dbReference type="PANTHER" id="PTHR33572:SF3">
    <property type="entry name" value="VELVET COMPLEX SUBUNIT B"/>
    <property type="match status" value="1"/>
</dbReference>
<dbReference type="EMBL" id="JAJHUN010000009">
    <property type="protein sequence ID" value="KAJ4151332.1"/>
    <property type="molecule type" value="Genomic_DNA"/>
</dbReference>
<dbReference type="KEGG" id="amus:LMH87_012038"/>
<dbReference type="Gene3D" id="2.60.40.3960">
    <property type="entry name" value="Velvet domain"/>
    <property type="match status" value="2"/>
</dbReference>
<comment type="similarity">
    <text evidence="6">Belongs to the velvet family. VelB subfamily.</text>
</comment>
<dbReference type="GeneID" id="80899197"/>
<accession>A0A9W8QAB9</accession>
<evidence type="ECO:0000256" key="3">
    <source>
        <dbReference type="ARBA" id="ARBA00023015"/>
    </source>
</evidence>
<proteinExistence type="inferred from homology"/>
<evidence type="ECO:0000313" key="9">
    <source>
        <dbReference type="EMBL" id="KAJ4151332.1"/>
    </source>
</evidence>
<keyword evidence="5" id="KW-0539">Nucleus</keyword>